<dbReference type="OrthoDB" id="47276at2759"/>
<dbReference type="GO" id="GO:0006096">
    <property type="term" value="P:glycolytic process"/>
    <property type="evidence" value="ECO:0007669"/>
    <property type="project" value="InterPro"/>
</dbReference>
<evidence type="ECO:0000256" key="6">
    <source>
        <dbReference type="ARBA" id="ARBA00022691"/>
    </source>
</evidence>
<dbReference type="InterPro" id="IPR003358">
    <property type="entry name" value="tRNA_(Gua-N-7)_MeTrfase_Trmb"/>
</dbReference>
<dbReference type="GO" id="GO:0043531">
    <property type="term" value="F:ADP binding"/>
    <property type="evidence" value="ECO:0007669"/>
    <property type="project" value="TreeGrafter"/>
</dbReference>
<dbReference type="Pfam" id="PF02390">
    <property type="entry name" value="Methyltransf_4"/>
    <property type="match status" value="1"/>
</dbReference>
<keyword evidence="10" id="KW-0067">ATP-binding</keyword>
<dbReference type="PRINTS" id="PR00477">
    <property type="entry name" value="PHGLYCKINASE"/>
</dbReference>
<proteinExistence type="inferred from homology"/>
<evidence type="ECO:0000256" key="8">
    <source>
        <dbReference type="ARBA" id="ARBA00022741"/>
    </source>
</evidence>
<dbReference type="EC" id="2.7.2.3" evidence="12"/>
<dbReference type="Proteomes" id="UP000324897">
    <property type="component" value="Chromosome 1"/>
</dbReference>
<evidence type="ECO:0000256" key="5">
    <source>
        <dbReference type="ARBA" id="ARBA00022679"/>
    </source>
</evidence>
<name>A0A5J9V4Y6_9POAL</name>
<comment type="similarity">
    <text evidence="3 12">Belongs to the phosphoglycerate kinase family.</text>
</comment>
<evidence type="ECO:0000256" key="9">
    <source>
        <dbReference type="ARBA" id="ARBA00022777"/>
    </source>
</evidence>
<dbReference type="Gene3D" id="3.40.50.150">
    <property type="entry name" value="Vaccinia Virus protein VP39"/>
    <property type="match status" value="1"/>
</dbReference>
<sequence>MLACNFHLGSSRSPSGVFWATRRCGDLLWGQRRSRLKCTILCCELQKSTNSVHFQEDKCSSIDQATSYMHVQSLRNFPIEKLCGEVVVVRLDSAHFLGPVEPCNLSLNKTLLTIKYLYEARAKVVIVTSWDTVVQSDNPVVKSTEAFAEYLSSLLQVGVIPVNGTPGLALVKKEEWVQNDIILFENLRNYKGEVSNCNDFSQKLASGAAIFVNDSFSLSHKILASTVGITRFCYASLAGFHFEEELMQLLKITDTTRRPYIAIIGGSNFLRNTPALHLLASLCDGMFFVGKLSFQIINGLGIPVPSHFIERNAVAEVLQLIQLARDRNIPIYYPTDFWCLNNDDNERVGIFNSTDLSYGWTPADIGPSSLEKISSLIPLYKKILWIGPTNYDLTQEFSVGVTRLGQILEKANSDICDIILVGNAACKAVQGMSDSSFRYTKFQNASVVWEFLKGRILPGIAALDKCYPYQIPWSTVFSDPILPLVVDIGSGNGLFLFQMAQNCKKSNFLGLEMNEKLVIRCLQGLASDEKRNLYFVSTNATSTFRSIVSSYPGHLTLVTIQCPNPDFNKEQNRWRMVRRMLVEAVTDLLEPNGKVYLQSDVESVLLGMKEQFISYSKGRLVVDGDNCAHRMENPFGVASDWERHVLTRGAPMYRMMLRKV</sequence>
<comment type="caution">
    <text evidence="14">The sequence shown here is derived from an EMBL/GenBank/DDBJ whole genome shotgun (WGS) entry which is preliminary data.</text>
</comment>
<dbReference type="PANTHER" id="PTHR11406">
    <property type="entry name" value="PHOSPHOGLYCERATE KINASE"/>
    <property type="match status" value="1"/>
</dbReference>
<keyword evidence="4" id="KW-0489">Methyltransferase</keyword>
<dbReference type="FunFam" id="3.40.50.1260:FF:000013">
    <property type="entry name" value="Phosphoglycerate kinase"/>
    <property type="match status" value="1"/>
</dbReference>
<dbReference type="PANTHER" id="PTHR11406:SF32">
    <property type="entry name" value="PHOSPHOGLYCERATE KINASE"/>
    <property type="match status" value="1"/>
</dbReference>
<evidence type="ECO:0000256" key="3">
    <source>
        <dbReference type="ARBA" id="ARBA00008982"/>
    </source>
</evidence>
<keyword evidence="7" id="KW-0819">tRNA processing</keyword>
<keyword evidence="5 12" id="KW-0808">Transferase</keyword>
<evidence type="ECO:0000256" key="2">
    <source>
        <dbReference type="ARBA" id="ARBA00001946"/>
    </source>
</evidence>
<dbReference type="InterPro" id="IPR036043">
    <property type="entry name" value="Phosphoglycerate_kinase_sf"/>
</dbReference>
<evidence type="ECO:0000256" key="1">
    <source>
        <dbReference type="ARBA" id="ARBA00000142"/>
    </source>
</evidence>
<dbReference type="GO" id="GO:0006094">
    <property type="term" value="P:gluconeogenesis"/>
    <property type="evidence" value="ECO:0007669"/>
    <property type="project" value="TreeGrafter"/>
</dbReference>
<evidence type="ECO:0000256" key="12">
    <source>
        <dbReference type="RuleBase" id="RU000532"/>
    </source>
</evidence>
<keyword evidence="6" id="KW-0949">S-adenosyl-L-methionine</keyword>
<dbReference type="FunFam" id="3.40.50.1260:FF:000015">
    <property type="entry name" value="Phosphoglycerate kinase"/>
    <property type="match status" value="1"/>
</dbReference>
<dbReference type="Gramene" id="TVU30568">
    <property type="protein sequence ID" value="TVU30568"/>
    <property type="gene ID" value="EJB05_22198"/>
</dbReference>
<dbReference type="InterPro" id="IPR015824">
    <property type="entry name" value="Phosphoglycerate_kinase_N"/>
</dbReference>
<evidence type="ECO:0000256" key="11">
    <source>
        <dbReference type="ARBA" id="ARBA00022842"/>
    </source>
</evidence>
<dbReference type="EMBL" id="RWGY01000011">
    <property type="protein sequence ID" value="TVU30568.1"/>
    <property type="molecule type" value="Genomic_DNA"/>
</dbReference>
<evidence type="ECO:0000256" key="7">
    <source>
        <dbReference type="ARBA" id="ARBA00022694"/>
    </source>
</evidence>
<dbReference type="Gene3D" id="3.40.50.1260">
    <property type="entry name" value="Phosphoglycerate kinase, N-terminal domain"/>
    <property type="match status" value="2"/>
</dbReference>
<evidence type="ECO:0000256" key="13">
    <source>
        <dbReference type="RuleBase" id="RU000696"/>
    </source>
</evidence>
<dbReference type="GO" id="GO:0008176">
    <property type="term" value="F:tRNA (guanine(46)-N7)-methyltransferase activity"/>
    <property type="evidence" value="ECO:0007669"/>
    <property type="project" value="UniProtKB-EC"/>
</dbReference>
<dbReference type="InterPro" id="IPR001576">
    <property type="entry name" value="Phosphoglycerate_kinase"/>
</dbReference>
<dbReference type="GO" id="GO:0005829">
    <property type="term" value="C:cytosol"/>
    <property type="evidence" value="ECO:0007669"/>
    <property type="project" value="TreeGrafter"/>
</dbReference>
<keyword evidence="11" id="KW-0460">Magnesium</keyword>
<comment type="subunit">
    <text evidence="13">Monomer.</text>
</comment>
<dbReference type="SUPFAM" id="SSF53748">
    <property type="entry name" value="Phosphoglycerate kinase"/>
    <property type="match status" value="1"/>
</dbReference>
<dbReference type="SUPFAM" id="SSF53335">
    <property type="entry name" value="S-adenosyl-L-methionine-dependent methyltransferases"/>
    <property type="match status" value="1"/>
</dbReference>
<organism evidence="14 15">
    <name type="scientific">Eragrostis curvula</name>
    <name type="common">weeping love grass</name>
    <dbReference type="NCBI Taxonomy" id="38414"/>
    <lineage>
        <taxon>Eukaryota</taxon>
        <taxon>Viridiplantae</taxon>
        <taxon>Streptophyta</taxon>
        <taxon>Embryophyta</taxon>
        <taxon>Tracheophyta</taxon>
        <taxon>Spermatophyta</taxon>
        <taxon>Magnoliopsida</taxon>
        <taxon>Liliopsida</taxon>
        <taxon>Poales</taxon>
        <taxon>Poaceae</taxon>
        <taxon>PACMAD clade</taxon>
        <taxon>Chloridoideae</taxon>
        <taxon>Eragrostideae</taxon>
        <taxon>Eragrostidinae</taxon>
        <taxon>Eragrostis</taxon>
    </lineage>
</organism>
<dbReference type="PROSITE" id="PS51625">
    <property type="entry name" value="SAM_MT_TRMB"/>
    <property type="match status" value="1"/>
</dbReference>
<dbReference type="GO" id="GO:0004618">
    <property type="term" value="F:phosphoglycerate kinase activity"/>
    <property type="evidence" value="ECO:0007669"/>
    <property type="project" value="UniProtKB-EC"/>
</dbReference>
<dbReference type="Pfam" id="PF00162">
    <property type="entry name" value="PGK"/>
    <property type="match status" value="1"/>
</dbReference>
<dbReference type="FunFam" id="3.40.50.150:FF:000194">
    <property type="entry name" value="Phosphoglycerate kinase"/>
    <property type="match status" value="1"/>
</dbReference>
<accession>A0A5J9V4Y6</accession>
<protein>
    <recommendedName>
        <fullName evidence="12">Phosphoglycerate kinase</fullName>
        <ecNumber evidence="12">2.7.2.3</ecNumber>
    </recommendedName>
</protein>
<evidence type="ECO:0000256" key="10">
    <source>
        <dbReference type="ARBA" id="ARBA00022840"/>
    </source>
</evidence>
<dbReference type="InterPro" id="IPR029063">
    <property type="entry name" value="SAM-dependent_MTases_sf"/>
</dbReference>
<comment type="catalytic activity">
    <reaction evidence="12">
        <text>(2R)-3-phosphoglycerate + ATP = (2R)-3-phospho-glyceroyl phosphate + ADP</text>
        <dbReference type="Rhea" id="RHEA:14801"/>
        <dbReference type="ChEBI" id="CHEBI:30616"/>
        <dbReference type="ChEBI" id="CHEBI:57604"/>
        <dbReference type="ChEBI" id="CHEBI:58272"/>
        <dbReference type="ChEBI" id="CHEBI:456216"/>
        <dbReference type="EC" id="2.7.2.3"/>
    </reaction>
</comment>
<keyword evidence="8" id="KW-0547">Nucleotide-binding</keyword>
<comment type="catalytic activity">
    <reaction evidence="1">
        <text>guanosine(46) in tRNA + S-adenosyl-L-methionine = N(7)-methylguanosine(46) in tRNA + S-adenosyl-L-homocysteine</text>
        <dbReference type="Rhea" id="RHEA:42708"/>
        <dbReference type="Rhea" id="RHEA-COMP:10188"/>
        <dbReference type="Rhea" id="RHEA-COMP:10189"/>
        <dbReference type="ChEBI" id="CHEBI:57856"/>
        <dbReference type="ChEBI" id="CHEBI:59789"/>
        <dbReference type="ChEBI" id="CHEBI:74269"/>
        <dbReference type="ChEBI" id="CHEBI:74480"/>
        <dbReference type="EC" id="2.1.1.33"/>
    </reaction>
</comment>
<dbReference type="AlphaFoldDB" id="A0A5J9V4Y6"/>
<evidence type="ECO:0000313" key="14">
    <source>
        <dbReference type="EMBL" id="TVU30568.1"/>
    </source>
</evidence>
<evidence type="ECO:0000256" key="4">
    <source>
        <dbReference type="ARBA" id="ARBA00022603"/>
    </source>
</evidence>
<keyword evidence="9 12" id="KW-0418">Kinase</keyword>
<comment type="cofactor">
    <cofactor evidence="2">
        <name>Mg(2+)</name>
        <dbReference type="ChEBI" id="CHEBI:18420"/>
    </cofactor>
</comment>
<dbReference type="GO" id="GO:0005524">
    <property type="term" value="F:ATP binding"/>
    <property type="evidence" value="ECO:0007669"/>
    <property type="project" value="UniProtKB-KW"/>
</dbReference>
<keyword evidence="15" id="KW-1185">Reference proteome</keyword>
<reference evidence="14 15" key="1">
    <citation type="journal article" date="2019" name="Sci. Rep.">
        <title>A high-quality genome of Eragrostis curvula grass provides insights into Poaceae evolution and supports new strategies to enhance forage quality.</title>
        <authorList>
            <person name="Carballo J."/>
            <person name="Santos B.A.C.M."/>
            <person name="Zappacosta D."/>
            <person name="Garbus I."/>
            <person name="Selva J.P."/>
            <person name="Gallo C.A."/>
            <person name="Diaz A."/>
            <person name="Albertini E."/>
            <person name="Caccamo M."/>
            <person name="Echenique V."/>
        </authorList>
    </citation>
    <scope>NUCLEOTIDE SEQUENCE [LARGE SCALE GENOMIC DNA]</scope>
    <source>
        <strain evidence="15">cv. Victoria</strain>
        <tissue evidence="14">Leaf</tissue>
    </source>
</reference>
<gene>
    <name evidence="14" type="ORF">EJB05_22198</name>
</gene>
<evidence type="ECO:0000313" key="15">
    <source>
        <dbReference type="Proteomes" id="UP000324897"/>
    </source>
</evidence>